<gene>
    <name evidence="1" type="ORF">ACRB68_63300</name>
</gene>
<dbReference type="Proteomes" id="UP000487268">
    <property type="component" value="Unassembled WGS sequence"/>
</dbReference>
<reference evidence="1 2" key="1">
    <citation type="submission" date="2019-10" db="EMBL/GenBank/DDBJ databases">
        <title>Actinomadura rubteroloni sp. nov. and Actinomadura macrotermitis sp. nov., isolated from the gut of fungus growing-termite Macrotermes natalensis.</title>
        <authorList>
            <person name="Benndorf R."/>
            <person name="Martin K."/>
            <person name="Kuefner M."/>
            <person name="De Beer W."/>
            <person name="Kaster A.-K."/>
            <person name="Vollmers J."/>
            <person name="Poulsen M."/>
            <person name="Beemelmanns C."/>
        </authorList>
    </citation>
    <scope>NUCLEOTIDE SEQUENCE [LARGE SCALE GENOMIC DNA]</scope>
    <source>
        <strain evidence="1 2">RB68</strain>
    </source>
</reference>
<accession>A0A7K0C5X7</accession>
<protein>
    <submittedName>
        <fullName evidence="1">Uncharacterized protein</fullName>
    </submittedName>
</protein>
<organism evidence="1 2">
    <name type="scientific">Actinomadura macrotermitis</name>
    <dbReference type="NCBI Taxonomy" id="2585200"/>
    <lineage>
        <taxon>Bacteria</taxon>
        <taxon>Bacillati</taxon>
        <taxon>Actinomycetota</taxon>
        <taxon>Actinomycetes</taxon>
        <taxon>Streptosporangiales</taxon>
        <taxon>Thermomonosporaceae</taxon>
        <taxon>Actinomadura</taxon>
    </lineage>
</organism>
<evidence type="ECO:0000313" key="1">
    <source>
        <dbReference type="EMBL" id="MQY08224.1"/>
    </source>
</evidence>
<dbReference type="OrthoDB" id="4244911at2"/>
<dbReference type="AlphaFoldDB" id="A0A7K0C5X7"/>
<evidence type="ECO:0000313" key="2">
    <source>
        <dbReference type="Proteomes" id="UP000487268"/>
    </source>
</evidence>
<proteinExistence type="predicted"/>
<name>A0A7K0C5X7_9ACTN</name>
<sequence>MFDRAGYAEAVSTHVPPGWPAQVHPPGAERFEDTALTWLLELVPPEYRRYGVLRRYPVALARMARHHVHASVEAARTGFRSARVELAGAVPPHGIESVLETYRQEGARLVALLQSVDLVESALRDRETAP</sequence>
<dbReference type="EMBL" id="WEGH01000004">
    <property type="protein sequence ID" value="MQY08224.1"/>
    <property type="molecule type" value="Genomic_DNA"/>
</dbReference>
<keyword evidence="2" id="KW-1185">Reference proteome</keyword>
<comment type="caution">
    <text evidence="1">The sequence shown here is derived from an EMBL/GenBank/DDBJ whole genome shotgun (WGS) entry which is preliminary data.</text>
</comment>